<evidence type="ECO:0000256" key="2">
    <source>
        <dbReference type="SAM" id="Phobius"/>
    </source>
</evidence>
<feature type="transmembrane region" description="Helical" evidence="2">
    <location>
        <begin position="36"/>
        <end position="56"/>
    </location>
</feature>
<reference evidence="3" key="2">
    <citation type="journal article" date="2024" name="Plant">
        <title>Genomic evolution and insights into agronomic trait innovations of Sesamum species.</title>
        <authorList>
            <person name="Miao H."/>
            <person name="Wang L."/>
            <person name="Qu L."/>
            <person name="Liu H."/>
            <person name="Sun Y."/>
            <person name="Le M."/>
            <person name="Wang Q."/>
            <person name="Wei S."/>
            <person name="Zheng Y."/>
            <person name="Lin W."/>
            <person name="Duan Y."/>
            <person name="Cao H."/>
            <person name="Xiong S."/>
            <person name="Wang X."/>
            <person name="Wei L."/>
            <person name="Li C."/>
            <person name="Ma Q."/>
            <person name="Ju M."/>
            <person name="Zhao R."/>
            <person name="Li G."/>
            <person name="Mu C."/>
            <person name="Tian Q."/>
            <person name="Mei H."/>
            <person name="Zhang T."/>
            <person name="Gao T."/>
            <person name="Zhang H."/>
        </authorList>
    </citation>
    <scope>NUCLEOTIDE SEQUENCE</scope>
    <source>
        <strain evidence="3">K16</strain>
    </source>
</reference>
<evidence type="ECO:0000313" key="3">
    <source>
        <dbReference type="EMBL" id="KAK4401613.1"/>
    </source>
</evidence>
<evidence type="ECO:0000256" key="1">
    <source>
        <dbReference type="SAM" id="MobiDB-lite"/>
    </source>
</evidence>
<feature type="compositionally biased region" description="Basic and acidic residues" evidence="1">
    <location>
        <begin position="108"/>
        <end position="125"/>
    </location>
</feature>
<keyword evidence="2" id="KW-1133">Transmembrane helix</keyword>
<proteinExistence type="predicted"/>
<dbReference type="AlphaFoldDB" id="A0AAE2BXR5"/>
<protein>
    <submittedName>
        <fullName evidence="3">Uncharacterized protein</fullName>
    </submittedName>
</protein>
<keyword evidence="2" id="KW-0472">Membrane</keyword>
<sequence length="176" mass="19405">MSTSSAPVLDPLQQQQPPPTEMAQQAYTAHSGHGSVGPVIGVLAVITILGAIAVMIGRLCSGRGIRGHAQYDFESWVETKCASCIDGRVDHHPPARVVVEHTSVVSSSERREAAPPPEEEAREHQQQQQEQAETNPRASQCLLSRNMKRQRLDDSHRPHIAVVFRRCVHIVTAFCY</sequence>
<name>A0AAE2BXR5_9LAMI</name>
<dbReference type="PANTHER" id="PTHR33429">
    <property type="entry name" value="OS02G0708000 PROTEIN-RELATED"/>
    <property type="match status" value="1"/>
</dbReference>
<organism evidence="3 4">
    <name type="scientific">Sesamum angolense</name>
    <dbReference type="NCBI Taxonomy" id="2727404"/>
    <lineage>
        <taxon>Eukaryota</taxon>
        <taxon>Viridiplantae</taxon>
        <taxon>Streptophyta</taxon>
        <taxon>Embryophyta</taxon>
        <taxon>Tracheophyta</taxon>
        <taxon>Spermatophyta</taxon>
        <taxon>Magnoliopsida</taxon>
        <taxon>eudicotyledons</taxon>
        <taxon>Gunneridae</taxon>
        <taxon>Pentapetalae</taxon>
        <taxon>asterids</taxon>
        <taxon>lamiids</taxon>
        <taxon>Lamiales</taxon>
        <taxon>Pedaliaceae</taxon>
        <taxon>Sesamum</taxon>
    </lineage>
</organism>
<evidence type="ECO:0000313" key="4">
    <source>
        <dbReference type="Proteomes" id="UP001289374"/>
    </source>
</evidence>
<feature type="region of interest" description="Disordered" evidence="1">
    <location>
        <begin position="101"/>
        <end position="140"/>
    </location>
</feature>
<accession>A0AAE2BXR5</accession>
<dbReference type="PANTHER" id="PTHR33429:SF2">
    <property type="entry name" value="OS01G0888850 PROTEIN"/>
    <property type="match status" value="1"/>
</dbReference>
<keyword evidence="4" id="KW-1185">Reference proteome</keyword>
<keyword evidence="2" id="KW-0812">Transmembrane</keyword>
<gene>
    <name evidence="3" type="ORF">Sango_0902000</name>
</gene>
<feature type="region of interest" description="Disordered" evidence="1">
    <location>
        <begin position="1"/>
        <end position="28"/>
    </location>
</feature>
<reference evidence="3" key="1">
    <citation type="submission" date="2020-06" db="EMBL/GenBank/DDBJ databases">
        <authorList>
            <person name="Li T."/>
            <person name="Hu X."/>
            <person name="Zhang T."/>
            <person name="Song X."/>
            <person name="Zhang H."/>
            <person name="Dai N."/>
            <person name="Sheng W."/>
            <person name="Hou X."/>
            <person name="Wei L."/>
        </authorList>
    </citation>
    <scope>NUCLEOTIDE SEQUENCE</scope>
    <source>
        <strain evidence="3">K16</strain>
        <tissue evidence="3">Leaf</tissue>
    </source>
</reference>
<dbReference type="Proteomes" id="UP001289374">
    <property type="component" value="Unassembled WGS sequence"/>
</dbReference>
<comment type="caution">
    <text evidence="3">The sequence shown here is derived from an EMBL/GenBank/DDBJ whole genome shotgun (WGS) entry which is preliminary data.</text>
</comment>
<dbReference type="EMBL" id="JACGWL010000005">
    <property type="protein sequence ID" value="KAK4401613.1"/>
    <property type="molecule type" value="Genomic_DNA"/>
</dbReference>